<feature type="compositionally biased region" description="Basic and acidic residues" evidence="1">
    <location>
        <begin position="1"/>
        <end position="30"/>
    </location>
</feature>
<reference evidence="2" key="1">
    <citation type="submission" date="2023-04" db="EMBL/GenBank/DDBJ databases">
        <authorList>
            <consortium name="ELIXIR-Norway"/>
        </authorList>
    </citation>
    <scope>NUCLEOTIDE SEQUENCE [LARGE SCALE GENOMIC DNA]</scope>
</reference>
<feature type="region of interest" description="Disordered" evidence="1">
    <location>
        <begin position="69"/>
        <end position="91"/>
    </location>
</feature>
<sequence>MRFEKWPRERGHSNKGDSEGYKIRDEERDPGGGGRGSEPRTPTLARFRKLSADRVRRFFGLAFPVTPNARPTLKGRQFPRGSECKKRTVSPPPSWVLRLQVVERGRNRDPHGSKGGRELALLRRDGRRVQCAGAARSGLDPGSWGRCAGGGGACAAAWAPVAREGGRRREGAGPRRPRRAGPSWPMSGVHMPRRRREGRQPRINAIRAAAAEPSPTPPPSPPPQFPQLLSGVQR</sequence>
<proteinExistence type="predicted"/>
<dbReference type="Proteomes" id="UP001176941">
    <property type="component" value="Chromosome 15"/>
</dbReference>
<feature type="compositionally biased region" description="Pro residues" evidence="1">
    <location>
        <begin position="214"/>
        <end position="225"/>
    </location>
</feature>
<evidence type="ECO:0000313" key="2">
    <source>
        <dbReference type="EMBL" id="CAI9157044.1"/>
    </source>
</evidence>
<protein>
    <submittedName>
        <fullName evidence="2">Uncharacterized protein</fullName>
    </submittedName>
</protein>
<feature type="region of interest" description="Disordered" evidence="1">
    <location>
        <begin position="162"/>
        <end position="234"/>
    </location>
</feature>
<feature type="region of interest" description="Disordered" evidence="1">
    <location>
        <begin position="1"/>
        <end position="45"/>
    </location>
</feature>
<dbReference type="EMBL" id="OX459951">
    <property type="protein sequence ID" value="CAI9157044.1"/>
    <property type="molecule type" value="Genomic_DNA"/>
</dbReference>
<gene>
    <name evidence="2" type="ORF">MRATA1EN1_LOCUS6006</name>
</gene>
<keyword evidence="3" id="KW-1185">Reference proteome</keyword>
<name>A0ABN8Y6S1_RANTA</name>
<feature type="compositionally biased region" description="Basic and acidic residues" evidence="1">
    <location>
        <begin position="164"/>
        <end position="173"/>
    </location>
</feature>
<evidence type="ECO:0000256" key="1">
    <source>
        <dbReference type="SAM" id="MobiDB-lite"/>
    </source>
</evidence>
<accession>A0ABN8Y6S1</accession>
<evidence type="ECO:0000313" key="3">
    <source>
        <dbReference type="Proteomes" id="UP001176941"/>
    </source>
</evidence>
<organism evidence="2 3">
    <name type="scientific">Rangifer tarandus platyrhynchus</name>
    <name type="common">Svalbard reindeer</name>
    <dbReference type="NCBI Taxonomy" id="3082113"/>
    <lineage>
        <taxon>Eukaryota</taxon>
        <taxon>Metazoa</taxon>
        <taxon>Chordata</taxon>
        <taxon>Craniata</taxon>
        <taxon>Vertebrata</taxon>
        <taxon>Euteleostomi</taxon>
        <taxon>Mammalia</taxon>
        <taxon>Eutheria</taxon>
        <taxon>Laurasiatheria</taxon>
        <taxon>Artiodactyla</taxon>
        <taxon>Ruminantia</taxon>
        <taxon>Pecora</taxon>
        <taxon>Cervidae</taxon>
        <taxon>Odocoileinae</taxon>
        <taxon>Rangifer</taxon>
    </lineage>
</organism>